<evidence type="ECO:0000256" key="2">
    <source>
        <dbReference type="ARBA" id="ARBA00022692"/>
    </source>
</evidence>
<keyword evidence="5 7" id="KW-1133">Transmembrane helix</keyword>
<dbReference type="SUPFAM" id="SSF90123">
    <property type="entry name" value="ABC transporter transmembrane region"/>
    <property type="match status" value="1"/>
</dbReference>
<dbReference type="InterPro" id="IPR011527">
    <property type="entry name" value="ABC1_TM_dom"/>
</dbReference>
<gene>
    <name evidence="9" type="ORF">TPAB3V08_LOCUS14400</name>
</gene>
<keyword evidence="1" id="KW-0813">Transport</keyword>
<organism evidence="9 10">
    <name type="scientific">Timema podura</name>
    <name type="common">Walking stick</name>
    <dbReference type="NCBI Taxonomy" id="61482"/>
    <lineage>
        <taxon>Eukaryota</taxon>
        <taxon>Metazoa</taxon>
        <taxon>Ecdysozoa</taxon>
        <taxon>Arthropoda</taxon>
        <taxon>Hexapoda</taxon>
        <taxon>Insecta</taxon>
        <taxon>Pterygota</taxon>
        <taxon>Neoptera</taxon>
        <taxon>Polyneoptera</taxon>
        <taxon>Phasmatodea</taxon>
        <taxon>Timematodea</taxon>
        <taxon>Timematoidea</taxon>
        <taxon>Timematidae</taxon>
        <taxon>Timema</taxon>
    </lineage>
</organism>
<evidence type="ECO:0000256" key="6">
    <source>
        <dbReference type="ARBA" id="ARBA00023136"/>
    </source>
</evidence>
<feature type="non-terminal residue" evidence="9">
    <location>
        <position position="1"/>
    </location>
</feature>
<name>A0ABN7PK42_TIMPD</name>
<keyword evidence="6 7" id="KW-0472">Membrane</keyword>
<dbReference type="PANTHER" id="PTHR24223:SF448">
    <property type="entry name" value="FI20146P1-RELATED"/>
    <property type="match status" value="1"/>
</dbReference>
<feature type="domain" description="ABC transmembrane type-1" evidence="8">
    <location>
        <begin position="19"/>
        <end position="96"/>
    </location>
</feature>
<proteinExistence type="predicted"/>
<dbReference type="PROSITE" id="PS50929">
    <property type="entry name" value="ABC_TM1F"/>
    <property type="match status" value="1"/>
</dbReference>
<evidence type="ECO:0000256" key="7">
    <source>
        <dbReference type="SAM" id="Phobius"/>
    </source>
</evidence>
<sequence>SSAVGLNTTSALANYATKAARSPVFSHLNASIQGLTTIRAFGAQEILEKEFDNHQDLHSSAWYLFIASSRTFGFWLDIACLVYIVIVTLSFLVIGGGDHY</sequence>
<dbReference type="Pfam" id="PF00664">
    <property type="entry name" value="ABC_membrane"/>
    <property type="match status" value="1"/>
</dbReference>
<reference evidence="9" key="1">
    <citation type="submission" date="2021-03" db="EMBL/GenBank/DDBJ databases">
        <authorList>
            <person name="Tran Van P."/>
        </authorList>
    </citation>
    <scope>NUCLEOTIDE SEQUENCE</scope>
</reference>
<keyword evidence="2 7" id="KW-0812">Transmembrane</keyword>
<evidence type="ECO:0000256" key="5">
    <source>
        <dbReference type="ARBA" id="ARBA00022989"/>
    </source>
</evidence>
<evidence type="ECO:0000256" key="4">
    <source>
        <dbReference type="ARBA" id="ARBA00022840"/>
    </source>
</evidence>
<evidence type="ECO:0000313" key="9">
    <source>
        <dbReference type="EMBL" id="CAG2067457.1"/>
    </source>
</evidence>
<dbReference type="Proteomes" id="UP001153148">
    <property type="component" value="Unassembled WGS sequence"/>
</dbReference>
<dbReference type="Gene3D" id="1.20.1560.10">
    <property type="entry name" value="ABC transporter type 1, transmembrane domain"/>
    <property type="match status" value="1"/>
</dbReference>
<evidence type="ECO:0000256" key="3">
    <source>
        <dbReference type="ARBA" id="ARBA00022741"/>
    </source>
</evidence>
<dbReference type="InterPro" id="IPR050173">
    <property type="entry name" value="ABC_transporter_C-like"/>
</dbReference>
<keyword evidence="10" id="KW-1185">Reference proteome</keyword>
<keyword evidence="4" id="KW-0067">ATP-binding</keyword>
<dbReference type="InterPro" id="IPR036640">
    <property type="entry name" value="ABC1_TM_sf"/>
</dbReference>
<protein>
    <recommendedName>
        <fullName evidence="8">ABC transmembrane type-1 domain-containing protein</fullName>
    </recommendedName>
</protein>
<evidence type="ECO:0000256" key="1">
    <source>
        <dbReference type="ARBA" id="ARBA00022448"/>
    </source>
</evidence>
<accession>A0ABN7PK42</accession>
<feature type="transmembrane region" description="Helical" evidence="7">
    <location>
        <begin position="72"/>
        <end position="94"/>
    </location>
</feature>
<keyword evidence="3" id="KW-0547">Nucleotide-binding</keyword>
<evidence type="ECO:0000259" key="8">
    <source>
        <dbReference type="PROSITE" id="PS50929"/>
    </source>
</evidence>
<comment type="caution">
    <text evidence="9">The sequence shown here is derived from an EMBL/GenBank/DDBJ whole genome shotgun (WGS) entry which is preliminary data.</text>
</comment>
<evidence type="ECO:0000313" key="10">
    <source>
        <dbReference type="Proteomes" id="UP001153148"/>
    </source>
</evidence>
<dbReference type="PANTHER" id="PTHR24223">
    <property type="entry name" value="ATP-BINDING CASSETTE SUB-FAMILY C"/>
    <property type="match status" value="1"/>
</dbReference>
<dbReference type="EMBL" id="CAJPIN010069296">
    <property type="protein sequence ID" value="CAG2067457.1"/>
    <property type="molecule type" value="Genomic_DNA"/>
</dbReference>